<dbReference type="Gene3D" id="1.20.1440.20">
    <property type="entry name" value="LemA-like domain"/>
    <property type="match status" value="1"/>
</dbReference>
<dbReference type="Proteomes" id="UP000178873">
    <property type="component" value="Unassembled WGS sequence"/>
</dbReference>
<evidence type="ECO:0000313" key="8">
    <source>
        <dbReference type="Proteomes" id="UP000178873"/>
    </source>
</evidence>
<evidence type="ECO:0000256" key="2">
    <source>
        <dbReference type="ARBA" id="ARBA00008854"/>
    </source>
</evidence>
<dbReference type="PANTHER" id="PTHR34478">
    <property type="entry name" value="PROTEIN LEMA"/>
    <property type="match status" value="1"/>
</dbReference>
<evidence type="ECO:0000256" key="5">
    <source>
        <dbReference type="ARBA" id="ARBA00023136"/>
    </source>
</evidence>
<protein>
    <submittedName>
        <fullName evidence="7">LemA family protein</fullName>
    </submittedName>
</protein>
<dbReference type="InterPro" id="IPR007156">
    <property type="entry name" value="MamQ_LemA"/>
</dbReference>
<evidence type="ECO:0000313" key="7">
    <source>
        <dbReference type="EMBL" id="OHA17721.1"/>
    </source>
</evidence>
<keyword evidence="5 6" id="KW-0472">Membrane</keyword>
<accession>A0A1G2M3U8</accession>
<evidence type="ECO:0000256" key="6">
    <source>
        <dbReference type="SAM" id="Phobius"/>
    </source>
</evidence>
<reference evidence="7 8" key="1">
    <citation type="journal article" date="2016" name="Nat. Commun.">
        <title>Thousands of microbial genomes shed light on interconnected biogeochemical processes in an aquifer system.</title>
        <authorList>
            <person name="Anantharaman K."/>
            <person name="Brown C.T."/>
            <person name="Hug L.A."/>
            <person name="Sharon I."/>
            <person name="Castelle C.J."/>
            <person name="Probst A.J."/>
            <person name="Thomas B.C."/>
            <person name="Singh A."/>
            <person name="Wilkins M.J."/>
            <person name="Karaoz U."/>
            <person name="Brodie E.L."/>
            <person name="Williams K.H."/>
            <person name="Hubbard S.S."/>
            <person name="Banfield J.F."/>
        </authorList>
    </citation>
    <scope>NUCLEOTIDE SEQUENCE [LARGE SCALE GENOMIC DNA]</scope>
</reference>
<dbReference type="Pfam" id="PF04011">
    <property type="entry name" value="LemA"/>
    <property type="match status" value="1"/>
</dbReference>
<keyword evidence="3 6" id="KW-0812">Transmembrane</keyword>
<dbReference type="AlphaFoldDB" id="A0A1G2M3U8"/>
<dbReference type="SUPFAM" id="SSF140478">
    <property type="entry name" value="LemA-like"/>
    <property type="match status" value="1"/>
</dbReference>
<evidence type="ECO:0000256" key="4">
    <source>
        <dbReference type="ARBA" id="ARBA00022989"/>
    </source>
</evidence>
<proteinExistence type="inferred from homology"/>
<evidence type="ECO:0000256" key="3">
    <source>
        <dbReference type="ARBA" id="ARBA00022692"/>
    </source>
</evidence>
<organism evidence="7 8">
    <name type="scientific">Candidatus Taylorbacteria bacterium RIFCSPHIGHO2_01_FULL_46_22b</name>
    <dbReference type="NCBI Taxonomy" id="1802301"/>
    <lineage>
        <taxon>Bacteria</taxon>
        <taxon>Candidatus Tayloriibacteriota</taxon>
    </lineage>
</organism>
<dbReference type="PANTHER" id="PTHR34478:SF2">
    <property type="entry name" value="MEMBRANE PROTEIN"/>
    <property type="match status" value="1"/>
</dbReference>
<keyword evidence="4 6" id="KW-1133">Transmembrane helix</keyword>
<name>A0A1G2M3U8_9BACT</name>
<evidence type="ECO:0000256" key="1">
    <source>
        <dbReference type="ARBA" id="ARBA00004167"/>
    </source>
</evidence>
<dbReference type="STRING" id="1802301.A2664_03860"/>
<dbReference type="InterPro" id="IPR023353">
    <property type="entry name" value="LemA-like_dom_sf"/>
</dbReference>
<comment type="caution">
    <text evidence="7">The sequence shown here is derived from an EMBL/GenBank/DDBJ whole genome shotgun (WGS) entry which is preliminary data.</text>
</comment>
<dbReference type="EMBL" id="MHRF01000013">
    <property type="protein sequence ID" value="OHA17721.1"/>
    <property type="molecule type" value="Genomic_DNA"/>
</dbReference>
<gene>
    <name evidence="7" type="ORF">A2664_03860</name>
</gene>
<sequence>MKNFSLSASRGFSKVWLIVLIVIVVAGLWLVFAYNGLVSTNEGVDTQWAQVEAQYQRRFDLIPNLVESVKGIMQQEQEVFGQIAEARSQYAGARTVDEKAAAAGQMESALGRLLVITENYPQLRSSETVSTLMAQLEGTENRVSVERNRFNELVRTYNLKVKRVPNNILASLFGFDERAYFEAAAGAEIVPQVKI</sequence>
<comment type="subcellular location">
    <subcellularLocation>
        <location evidence="1">Membrane</location>
        <topology evidence="1">Single-pass membrane protein</topology>
    </subcellularLocation>
</comment>
<dbReference type="GO" id="GO:0016020">
    <property type="term" value="C:membrane"/>
    <property type="evidence" value="ECO:0007669"/>
    <property type="project" value="UniProtKB-SubCell"/>
</dbReference>
<feature type="transmembrane region" description="Helical" evidence="6">
    <location>
        <begin position="12"/>
        <end position="32"/>
    </location>
</feature>
<comment type="similarity">
    <text evidence="2">Belongs to the LemA family.</text>
</comment>